<protein>
    <submittedName>
        <fullName evidence="1">Uncharacterized protein</fullName>
    </submittedName>
</protein>
<proteinExistence type="predicted"/>
<reference evidence="1" key="1">
    <citation type="journal article" date="2015" name="Nature">
        <title>Complex archaea that bridge the gap between prokaryotes and eukaryotes.</title>
        <authorList>
            <person name="Spang A."/>
            <person name="Saw J.H."/>
            <person name="Jorgensen S.L."/>
            <person name="Zaremba-Niedzwiedzka K."/>
            <person name="Martijn J."/>
            <person name="Lind A.E."/>
            <person name="van Eijk R."/>
            <person name="Schleper C."/>
            <person name="Guy L."/>
            <person name="Ettema T.J."/>
        </authorList>
    </citation>
    <scope>NUCLEOTIDE SEQUENCE</scope>
</reference>
<accession>A0A0F9BGI5</accession>
<dbReference type="EMBL" id="LAZR01037935">
    <property type="protein sequence ID" value="KKL20870.1"/>
    <property type="molecule type" value="Genomic_DNA"/>
</dbReference>
<sequence>MKLDKTQLQELKGLLKKTRGEIEAELQELKKSLDFGDDVDSFDEETNE</sequence>
<feature type="non-terminal residue" evidence="1">
    <location>
        <position position="48"/>
    </location>
</feature>
<gene>
    <name evidence="1" type="ORF">LCGC14_2451160</name>
</gene>
<evidence type="ECO:0000313" key="1">
    <source>
        <dbReference type="EMBL" id="KKL20870.1"/>
    </source>
</evidence>
<organism evidence="1">
    <name type="scientific">marine sediment metagenome</name>
    <dbReference type="NCBI Taxonomy" id="412755"/>
    <lineage>
        <taxon>unclassified sequences</taxon>
        <taxon>metagenomes</taxon>
        <taxon>ecological metagenomes</taxon>
    </lineage>
</organism>
<dbReference type="AlphaFoldDB" id="A0A0F9BGI5"/>
<comment type="caution">
    <text evidence="1">The sequence shown here is derived from an EMBL/GenBank/DDBJ whole genome shotgun (WGS) entry which is preliminary data.</text>
</comment>
<name>A0A0F9BGI5_9ZZZZ</name>